<evidence type="ECO:0000313" key="6">
    <source>
        <dbReference type="EMBL" id="KAJ7740436.1"/>
    </source>
</evidence>
<dbReference type="AlphaFoldDB" id="A0AAD7IF80"/>
<dbReference type="Gene3D" id="1.20.120.1630">
    <property type="match status" value="1"/>
</dbReference>
<dbReference type="GO" id="GO:0004671">
    <property type="term" value="F:protein C-terminal S-isoprenylcysteine carboxyl O-methyltransferase activity"/>
    <property type="evidence" value="ECO:0007669"/>
    <property type="project" value="UniProtKB-EC"/>
</dbReference>
<keyword evidence="5" id="KW-0256">Endoplasmic reticulum</keyword>
<dbReference type="GO" id="GO:0005789">
    <property type="term" value="C:endoplasmic reticulum membrane"/>
    <property type="evidence" value="ECO:0007669"/>
    <property type="project" value="UniProtKB-SubCell"/>
</dbReference>
<accession>A0AAD7IF80</accession>
<gene>
    <name evidence="6" type="ORF">DFH07DRAFT_839055</name>
</gene>
<dbReference type="Pfam" id="PF04140">
    <property type="entry name" value="ICMT"/>
    <property type="match status" value="1"/>
</dbReference>
<keyword evidence="2 5" id="KW-0812">Transmembrane</keyword>
<dbReference type="PANTHER" id="PTHR12714:SF9">
    <property type="entry name" value="PROTEIN-S-ISOPRENYLCYSTEINE O-METHYLTRANSFERASE"/>
    <property type="match status" value="1"/>
</dbReference>
<keyword evidence="7" id="KW-1185">Reference proteome</keyword>
<name>A0AAD7IF80_9AGAR</name>
<sequence length="237" mass="25930">MSVLRIPFLLAATVGIHITMTPPNPPPSQAEQLPPQGTERLAPRWLPLVLKAGFWACGLAEIAVIAACASPSFAASTAILESLDRTGSSAYLKITPVFLMGWALNLGGTIIRLYCYRRLRTLFTFQLSIRENHKLITTGLYSIVRHPSYTGAVLAGVGVALCHLSPGSWLVECSGLVTPGEPWVYKVVPTWGVGLSVASSALGARIRKEDRMLRERFGPEWEAWAERVPYRIFPGVF</sequence>
<keyword evidence="3 5" id="KW-1133">Transmembrane helix</keyword>
<dbReference type="InterPro" id="IPR007269">
    <property type="entry name" value="ICMT_MeTrfase"/>
</dbReference>
<keyword evidence="5" id="KW-0949">S-adenosyl-L-methionine</keyword>
<keyword evidence="5" id="KW-0489">Methyltransferase</keyword>
<dbReference type="EMBL" id="JARJLG010000127">
    <property type="protein sequence ID" value="KAJ7740436.1"/>
    <property type="molecule type" value="Genomic_DNA"/>
</dbReference>
<keyword evidence="4 5" id="KW-0472">Membrane</keyword>
<feature type="transmembrane region" description="Helical" evidence="5">
    <location>
        <begin position="90"/>
        <end position="115"/>
    </location>
</feature>
<organism evidence="6 7">
    <name type="scientific">Mycena maculata</name>
    <dbReference type="NCBI Taxonomy" id="230809"/>
    <lineage>
        <taxon>Eukaryota</taxon>
        <taxon>Fungi</taxon>
        <taxon>Dikarya</taxon>
        <taxon>Basidiomycota</taxon>
        <taxon>Agaricomycotina</taxon>
        <taxon>Agaricomycetes</taxon>
        <taxon>Agaricomycetidae</taxon>
        <taxon>Agaricales</taxon>
        <taxon>Marasmiineae</taxon>
        <taxon>Mycenaceae</taxon>
        <taxon>Mycena</taxon>
    </lineage>
</organism>
<evidence type="ECO:0000256" key="1">
    <source>
        <dbReference type="ARBA" id="ARBA00004141"/>
    </source>
</evidence>
<protein>
    <recommendedName>
        <fullName evidence="5">Protein-S-isoprenylcysteine O-methyltransferase</fullName>
        <ecNumber evidence="5">2.1.1.100</ecNumber>
    </recommendedName>
</protein>
<evidence type="ECO:0000256" key="3">
    <source>
        <dbReference type="ARBA" id="ARBA00022989"/>
    </source>
</evidence>
<evidence type="ECO:0000256" key="2">
    <source>
        <dbReference type="ARBA" id="ARBA00022692"/>
    </source>
</evidence>
<dbReference type="Proteomes" id="UP001215280">
    <property type="component" value="Unassembled WGS sequence"/>
</dbReference>
<comment type="subcellular location">
    <subcellularLocation>
        <location evidence="5">Endoplasmic reticulum membrane</location>
        <topology evidence="5">Multi-pass membrane protein</topology>
    </subcellularLocation>
    <subcellularLocation>
        <location evidence="1">Membrane</location>
        <topology evidence="1">Multi-pass membrane protein</topology>
    </subcellularLocation>
</comment>
<dbReference type="PANTHER" id="PTHR12714">
    <property type="entry name" value="PROTEIN-S ISOPRENYLCYSTEINE O-METHYLTRANSFERASE"/>
    <property type="match status" value="1"/>
</dbReference>
<reference evidence="6" key="1">
    <citation type="submission" date="2023-03" db="EMBL/GenBank/DDBJ databases">
        <title>Massive genome expansion in bonnet fungi (Mycena s.s.) driven by repeated elements and novel gene families across ecological guilds.</title>
        <authorList>
            <consortium name="Lawrence Berkeley National Laboratory"/>
            <person name="Harder C.B."/>
            <person name="Miyauchi S."/>
            <person name="Viragh M."/>
            <person name="Kuo A."/>
            <person name="Thoen E."/>
            <person name="Andreopoulos B."/>
            <person name="Lu D."/>
            <person name="Skrede I."/>
            <person name="Drula E."/>
            <person name="Henrissat B."/>
            <person name="Morin E."/>
            <person name="Kohler A."/>
            <person name="Barry K."/>
            <person name="LaButti K."/>
            <person name="Morin E."/>
            <person name="Salamov A."/>
            <person name="Lipzen A."/>
            <person name="Mereny Z."/>
            <person name="Hegedus B."/>
            <person name="Baldrian P."/>
            <person name="Stursova M."/>
            <person name="Weitz H."/>
            <person name="Taylor A."/>
            <person name="Grigoriev I.V."/>
            <person name="Nagy L.G."/>
            <person name="Martin F."/>
            <person name="Kauserud H."/>
        </authorList>
    </citation>
    <scope>NUCLEOTIDE SEQUENCE</scope>
    <source>
        <strain evidence="6">CBHHK188m</strain>
    </source>
</reference>
<dbReference type="GO" id="GO:0032259">
    <property type="term" value="P:methylation"/>
    <property type="evidence" value="ECO:0007669"/>
    <property type="project" value="UniProtKB-KW"/>
</dbReference>
<comment type="caution">
    <text evidence="5">Lacks conserved residue(s) required for the propagation of feature annotation.</text>
</comment>
<evidence type="ECO:0000313" key="7">
    <source>
        <dbReference type="Proteomes" id="UP001215280"/>
    </source>
</evidence>
<evidence type="ECO:0000256" key="5">
    <source>
        <dbReference type="RuleBase" id="RU362022"/>
    </source>
</evidence>
<dbReference type="EC" id="2.1.1.100" evidence="5"/>
<comment type="caution">
    <text evidence="6">The sequence shown here is derived from an EMBL/GenBank/DDBJ whole genome shotgun (WGS) entry which is preliminary data.</text>
</comment>
<evidence type="ECO:0000256" key="4">
    <source>
        <dbReference type="ARBA" id="ARBA00023136"/>
    </source>
</evidence>
<proteinExistence type="inferred from homology"/>
<comment type="similarity">
    <text evidence="5">Belongs to the class VI-like SAM-binding methyltransferase superfamily. Isoprenylcysteine carboxyl methyltransferase family.</text>
</comment>
<comment type="catalytic activity">
    <reaction evidence="5">
        <text>[protein]-C-terminal S-[(2E,6E)-farnesyl]-L-cysteine + S-adenosyl-L-methionine = [protein]-C-terminal S-[(2E,6E)-farnesyl]-L-cysteine methyl ester + S-adenosyl-L-homocysteine</text>
        <dbReference type="Rhea" id="RHEA:21672"/>
        <dbReference type="Rhea" id="RHEA-COMP:12125"/>
        <dbReference type="Rhea" id="RHEA-COMP:12126"/>
        <dbReference type="ChEBI" id="CHEBI:57856"/>
        <dbReference type="ChEBI" id="CHEBI:59789"/>
        <dbReference type="ChEBI" id="CHEBI:90510"/>
        <dbReference type="ChEBI" id="CHEBI:90511"/>
        <dbReference type="EC" id="2.1.1.100"/>
    </reaction>
</comment>
<keyword evidence="5" id="KW-0808">Transferase</keyword>